<accession>A0A2T7NRH1</accession>
<dbReference type="Proteomes" id="UP000245119">
    <property type="component" value="Linkage Group LG10"/>
</dbReference>
<organism evidence="1 2">
    <name type="scientific">Pomacea canaliculata</name>
    <name type="common">Golden apple snail</name>
    <dbReference type="NCBI Taxonomy" id="400727"/>
    <lineage>
        <taxon>Eukaryota</taxon>
        <taxon>Metazoa</taxon>
        <taxon>Spiralia</taxon>
        <taxon>Lophotrochozoa</taxon>
        <taxon>Mollusca</taxon>
        <taxon>Gastropoda</taxon>
        <taxon>Caenogastropoda</taxon>
        <taxon>Architaenioglossa</taxon>
        <taxon>Ampullarioidea</taxon>
        <taxon>Ampullariidae</taxon>
        <taxon>Pomacea</taxon>
    </lineage>
</organism>
<evidence type="ECO:0000313" key="1">
    <source>
        <dbReference type="EMBL" id="PVD23748.1"/>
    </source>
</evidence>
<comment type="caution">
    <text evidence="1">The sequence shown here is derived from an EMBL/GenBank/DDBJ whole genome shotgun (WGS) entry which is preliminary data.</text>
</comment>
<protein>
    <submittedName>
        <fullName evidence="1">Uncharacterized protein</fullName>
    </submittedName>
</protein>
<proteinExistence type="predicted"/>
<evidence type="ECO:0000313" key="2">
    <source>
        <dbReference type="Proteomes" id="UP000245119"/>
    </source>
</evidence>
<dbReference type="AlphaFoldDB" id="A0A2T7NRH1"/>
<sequence length="90" mass="10225">MSCCCPRSFIALSFPGTGRQLADLEPVVTTTSYRQRRRVCCCVRDVIFAEEEDRSGTAQCLETGTSALVRVAFDRRRFQLRRMGETVVEK</sequence>
<gene>
    <name evidence="1" type="ORF">C0Q70_17021</name>
</gene>
<reference evidence="1 2" key="1">
    <citation type="submission" date="2018-04" db="EMBL/GenBank/DDBJ databases">
        <title>The genome of golden apple snail Pomacea canaliculata provides insight into stress tolerance and invasive adaptation.</title>
        <authorList>
            <person name="Liu C."/>
            <person name="Liu B."/>
            <person name="Ren Y."/>
            <person name="Zhang Y."/>
            <person name="Wang H."/>
            <person name="Li S."/>
            <person name="Jiang F."/>
            <person name="Yin L."/>
            <person name="Zhang G."/>
            <person name="Qian W."/>
            <person name="Fan W."/>
        </authorList>
    </citation>
    <scope>NUCLEOTIDE SEQUENCE [LARGE SCALE GENOMIC DNA]</scope>
    <source>
        <strain evidence="1">SZHN2017</strain>
        <tissue evidence="1">Muscle</tissue>
    </source>
</reference>
<keyword evidence="2" id="KW-1185">Reference proteome</keyword>
<dbReference type="EMBL" id="PZQS01000010">
    <property type="protein sequence ID" value="PVD23748.1"/>
    <property type="molecule type" value="Genomic_DNA"/>
</dbReference>
<name>A0A2T7NRH1_POMCA</name>